<accession>A0A0N4XET1</accession>
<name>A0A0N4XET1_NIPBR</name>
<dbReference type="Proteomes" id="UP000271162">
    <property type="component" value="Unassembled WGS sequence"/>
</dbReference>
<organism evidence="3">
    <name type="scientific">Nippostrongylus brasiliensis</name>
    <name type="common">Rat hookworm</name>
    <dbReference type="NCBI Taxonomy" id="27835"/>
    <lineage>
        <taxon>Eukaryota</taxon>
        <taxon>Metazoa</taxon>
        <taxon>Ecdysozoa</taxon>
        <taxon>Nematoda</taxon>
        <taxon>Chromadorea</taxon>
        <taxon>Rhabditida</taxon>
        <taxon>Rhabditina</taxon>
        <taxon>Rhabditomorpha</taxon>
        <taxon>Strongyloidea</taxon>
        <taxon>Heligmosomidae</taxon>
        <taxon>Nippostrongylus</taxon>
    </lineage>
</organism>
<evidence type="ECO:0000313" key="3">
    <source>
        <dbReference type="WBParaSite" id="NBR_0000103301-mRNA-1"/>
    </source>
</evidence>
<protein>
    <submittedName>
        <fullName evidence="1 3">Uncharacterized protein</fullName>
    </submittedName>
</protein>
<dbReference type="AlphaFoldDB" id="A0A0N4XET1"/>
<reference evidence="3" key="1">
    <citation type="submission" date="2017-02" db="UniProtKB">
        <authorList>
            <consortium name="WormBaseParasite"/>
        </authorList>
    </citation>
    <scope>IDENTIFICATION</scope>
</reference>
<keyword evidence="2" id="KW-1185">Reference proteome</keyword>
<evidence type="ECO:0000313" key="1">
    <source>
        <dbReference type="EMBL" id="VDL64232.1"/>
    </source>
</evidence>
<gene>
    <name evidence="1" type="ORF">NBR_LOCUS1034</name>
</gene>
<reference evidence="1 2" key="2">
    <citation type="submission" date="2018-11" db="EMBL/GenBank/DDBJ databases">
        <authorList>
            <consortium name="Pathogen Informatics"/>
        </authorList>
    </citation>
    <scope>NUCLEOTIDE SEQUENCE [LARGE SCALE GENOMIC DNA]</scope>
</reference>
<dbReference type="WBParaSite" id="NBR_0000103301-mRNA-1">
    <property type="protein sequence ID" value="NBR_0000103301-mRNA-1"/>
    <property type="gene ID" value="NBR_0000103301"/>
</dbReference>
<sequence>METNRTLLDELVEDEFPVPSTSTFIDESPPARDLLIGDLPDVDPHNFTGHSDNTSIPTSNHMIFEHLFKTIVLLDSSVFNDQSYRGPPEKHLRRWNAQGCVPMTKTNECRSPLRKSLNK</sequence>
<proteinExistence type="predicted"/>
<dbReference type="EMBL" id="UYSL01000675">
    <property type="protein sequence ID" value="VDL64232.1"/>
    <property type="molecule type" value="Genomic_DNA"/>
</dbReference>
<evidence type="ECO:0000313" key="2">
    <source>
        <dbReference type="Proteomes" id="UP000271162"/>
    </source>
</evidence>